<dbReference type="Proteomes" id="UP000729402">
    <property type="component" value="Unassembled WGS sequence"/>
</dbReference>
<evidence type="ECO:0000313" key="16">
    <source>
        <dbReference type="Proteomes" id="UP000729402"/>
    </source>
</evidence>
<accession>A0A8J5WV57</accession>
<evidence type="ECO:0000256" key="2">
    <source>
        <dbReference type="ARBA" id="ARBA00006955"/>
    </source>
</evidence>
<keyword evidence="6 9" id="KW-0195">Cyclin</keyword>
<dbReference type="GO" id="GO:0004553">
    <property type="term" value="F:hydrolase activity, hydrolyzing O-glycosyl compounds"/>
    <property type="evidence" value="ECO:0007669"/>
    <property type="project" value="InterPro"/>
</dbReference>
<evidence type="ECO:0000256" key="10">
    <source>
        <dbReference type="SAM" id="MobiDB-lite"/>
    </source>
</evidence>
<feature type="domain" description="Cyclin-like" evidence="12">
    <location>
        <begin position="617"/>
        <end position="701"/>
    </location>
</feature>
<dbReference type="GO" id="GO:0051301">
    <property type="term" value="P:cell division"/>
    <property type="evidence" value="ECO:0007669"/>
    <property type="project" value="UniProtKB-KW"/>
</dbReference>
<dbReference type="SMART" id="SM01417">
    <property type="entry name" value="Solute_trans_a"/>
    <property type="match status" value="1"/>
</dbReference>
<keyword evidence="3" id="KW-0132">Cell division</keyword>
<dbReference type="Pfam" id="PF03619">
    <property type="entry name" value="Solute_trans_a"/>
    <property type="match status" value="1"/>
</dbReference>
<name>A0A8J5WV57_ZIZPA</name>
<comment type="caution">
    <text evidence="15">The sequence shown here is derived from an EMBL/GenBank/DDBJ whole genome shotgun (WGS) entry which is preliminary data.</text>
</comment>
<dbReference type="FunFam" id="2.60.40.10:FF:000250">
    <property type="entry name" value="1,4-alpha-glucan-branching enzyme, chloroplastic/amyloplastic"/>
    <property type="match status" value="1"/>
</dbReference>
<dbReference type="OrthoDB" id="196493at2759"/>
<dbReference type="GO" id="GO:0010332">
    <property type="term" value="P:response to gamma radiation"/>
    <property type="evidence" value="ECO:0007669"/>
    <property type="project" value="UniProtKB-ARBA"/>
</dbReference>
<feature type="transmembrane region" description="Helical" evidence="11">
    <location>
        <begin position="56"/>
        <end position="74"/>
    </location>
</feature>
<feature type="compositionally biased region" description="Low complexity" evidence="10">
    <location>
        <begin position="831"/>
        <end position="844"/>
    </location>
</feature>
<gene>
    <name evidence="15" type="ORF">GUJ93_ZPchr0012g19452</name>
</gene>
<feature type="compositionally biased region" description="Basic residues" evidence="10">
    <location>
        <begin position="298"/>
        <end position="308"/>
    </location>
</feature>
<dbReference type="PANTHER" id="PTHR43651:SF2">
    <property type="entry name" value="1,4-ALPHA-GLUCAN-BRANCHING ENZYME, CHLOROPLASTIC_AMYLOPLASTIC"/>
    <property type="match status" value="1"/>
</dbReference>
<evidence type="ECO:0000259" key="13">
    <source>
        <dbReference type="SMART" id="SM00642"/>
    </source>
</evidence>
<sequence>MSMESAEQLYSPLRSYAPPLWASIMAGVFVVTSLSLSLFLLLNHLSAYKNPEEQKFLVGVILMVPCYALESYISLVNPSISVDIEILRDGYEAFAMYCFGRYLVACLGIVIALLYNWGLLRGPIAQELQFKSSIQDFIICIEMGIASIVHLYVFPAKPYELMGDCFVGGVSVLGDYASVDCPLDPDEVKDSERPSKIRLPQPDGRIRCSTTIKESVRDVVLGGGEYIVNDLKFTVNHAVEPINEKLHRISQNIKKHEKEKKKSNDDSCINSPPSLNRVISGIDDPLLNGSLSDNSGQKKARRHRRKSGRTSARENMRSENYRQGVSMEDVKFAPEMAKTNRRALRDIKNIIGAPHQHMAVSKRALLDKPPAVDPKNPQAGSAGHRPITRKFAATLASQPSSAPLAPVGCERQKRNADAAFHGPADMECTKIISDVLPLTMVSEMEEMINSELKEIEMEDIEEEAAPDIDSCDASNSLAVVEYVDEIYSFYRRSESSSCVSPNYMSTQTDINEKMRGILIDWLIEVHYKLELLDETLFLTVNIIDRFLARENVVRRKLQLVGVTAMLLACKYEEVSVPVVEDLVQICDRAYTRADILEMERMIVNTLEFDMSVPTPYCFMRRFLKAAHAQSDKKLELLSFFIIELSLVEYEMLKFRPSMLAAAAVYTAQCTISGFKSWNKCCELHTKYTEEQLMDCSKMMVELHQKAGHGKLTGVHRKYSTFRYGCAATSEAAVFLLQSAARLTSRMAVSLRVDECNLVQSDIVIALLYNWGLIRAQELQFKSSIQDFIICIEVVDSYFTVTEAFLWKWDSPPLPAVAMLCLTSSSSAPAPLLPRSSSPADRAGPGVAGGGGNVRLRRVLSSAPRSWPGKVKTKFSIPVAVQQNKTMATAEEGVDYLPIYDLDPKLAEFKDHFSYRMKRYLDQKSLIEKHEGGLEEFSKGYLKFGINTVGDATVYREWAPAAQEAQLVGDFNNWNGAKHKMEKDKFGIWSIKISHGNGKPAIPHNSKVKFRFRREGGVWIDRIPAWIRYATFDASKFGAPYDGVHWDPPTSERYVFKHPRPPKPDTPRIYEAHVGMSGEKPQVSTYREFADNVLPRIKANNYNTVQLMAIMEHSYYASFGYHVTNFFAVSSRSGTPEDLKYLVDKAHSLGLQVLMDVVHSHASNNVTDGLNGYDVGQNTQESYFHTGDKGYHKLWDSRLFNYANWEVLRFLLSNLRYWMDEFKFDGFRFDGVTSMLYHHHGINMSFTGNYKEYFSLDTDVDAVVYMMLANHLMHKLLPEAIIVAEDVSGMPVLCRSVDEGGVGFDFRLAMSIPDRWIDYLKNKDDRKWSMDEIVQTLTNRRYTEKCIPYAESHDQSIVGDKTIAFLLMDKEMYTGMSDLQPASPTINRGIALQKVTFPLNCC</sequence>
<dbReference type="GO" id="GO:0003844">
    <property type="term" value="F:1,4-alpha-glucan branching enzyme activity"/>
    <property type="evidence" value="ECO:0007669"/>
    <property type="project" value="TreeGrafter"/>
</dbReference>
<keyword evidence="7 11" id="KW-0472">Membrane</keyword>
<protein>
    <recommendedName>
        <fullName evidence="17">Glycosyl hydrolase family 13 catalytic domain-containing protein</fullName>
    </recommendedName>
</protein>
<evidence type="ECO:0000256" key="7">
    <source>
        <dbReference type="ARBA" id="ARBA00023136"/>
    </source>
</evidence>
<dbReference type="SMART" id="SM01332">
    <property type="entry name" value="Cyclin_C"/>
    <property type="match status" value="1"/>
</dbReference>
<feature type="compositionally biased region" description="Basic and acidic residues" evidence="10">
    <location>
        <begin position="311"/>
        <end position="320"/>
    </location>
</feature>
<dbReference type="FunFam" id="1.10.472.10:FF:000032">
    <property type="entry name" value="G2/mitotic-specific cyclin-1"/>
    <property type="match status" value="1"/>
</dbReference>
<reference evidence="15" key="2">
    <citation type="submission" date="2021-02" db="EMBL/GenBank/DDBJ databases">
        <authorList>
            <person name="Kimball J.A."/>
            <person name="Haas M.W."/>
            <person name="Macchietto M."/>
            <person name="Kono T."/>
            <person name="Duquette J."/>
            <person name="Shao M."/>
        </authorList>
    </citation>
    <scope>NUCLEOTIDE SEQUENCE</scope>
    <source>
        <tissue evidence="15">Fresh leaf tissue</tissue>
    </source>
</reference>
<organism evidence="15 16">
    <name type="scientific">Zizania palustris</name>
    <name type="common">Northern wild rice</name>
    <dbReference type="NCBI Taxonomy" id="103762"/>
    <lineage>
        <taxon>Eukaryota</taxon>
        <taxon>Viridiplantae</taxon>
        <taxon>Streptophyta</taxon>
        <taxon>Embryophyta</taxon>
        <taxon>Tracheophyta</taxon>
        <taxon>Spermatophyta</taxon>
        <taxon>Magnoliopsida</taxon>
        <taxon>Liliopsida</taxon>
        <taxon>Poales</taxon>
        <taxon>Poaceae</taxon>
        <taxon>BOP clade</taxon>
        <taxon>Oryzoideae</taxon>
        <taxon>Oryzeae</taxon>
        <taxon>Zizaniinae</taxon>
        <taxon>Zizania</taxon>
    </lineage>
</organism>
<evidence type="ECO:0000256" key="8">
    <source>
        <dbReference type="ARBA" id="ARBA00023306"/>
    </source>
</evidence>
<dbReference type="InterPro" id="IPR006047">
    <property type="entry name" value="GH13_cat_dom"/>
</dbReference>
<keyword evidence="16" id="KW-1185">Reference proteome</keyword>
<dbReference type="CDD" id="cd11321">
    <property type="entry name" value="AmyAc_bac_euk_BE"/>
    <property type="match status" value="1"/>
</dbReference>
<dbReference type="InterPro" id="IPR006671">
    <property type="entry name" value="Cyclin_N"/>
</dbReference>
<dbReference type="SMART" id="SM00385">
    <property type="entry name" value="CYCLIN"/>
    <property type="match status" value="2"/>
</dbReference>
<comment type="subcellular location">
    <subcellularLocation>
        <location evidence="1">Membrane</location>
        <topology evidence="1">Multi-pass membrane protein</topology>
    </subcellularLocation>
</comment>
<dbReference type="CDD" id="cd20567">
    <property type="entry name" value="CYCLIN_AtCycB-like_rpt1"/>
    <property type="match status" value="1"/>
</dbReference>
<evidence type="ECO:0000256" key="1">
    <source>
        <dbReference type="ARBA" id="ARBA00004141"/>
    </source>
</evidence>
<dbReference type="Pfam" id="PF02984">
    <property type="entry name" value="Cyclin_C"/>
    <property type="match status" value="1"/>
</dbReference>
<dbReference type="InterPro" id="IPR004367">
    <property type="entry name" value="Cyclin_C-dom"/>
</dbReference>
<evidence type="ECO:0000256" key="11">
    <source>
        <dbReference type="SAM" id="Phobius"/>
    </source>
</evidence>
<evidence type="ECO:0000256" key="4">
    <source>
        <dbReference type="ARBA" id="ARBA00022692"/>
    </source>
</evidence>
<evidence type="ECO:0000256" key="9">
    <source>
        <dbReference type="RuleBase" id="RU000383"/>
    </source>
</evidence>
<keyword evidence="8" id="KW-0131">Cell cycle</keyword>
<evidence type="ECO:0008006" key="17">
    <source>
        <dbReference type="Google" id="ProtNLM"/>
    </source>
</evidence>
<dbReference type="InterPro" id="IPR005178">
    <property type="entry name" value="Ostalpha/TMEM184C"/>
</dbReference>
<feature type="compositionally biased region" description="Basic and acidic residues" evidence="10">
    <location>
        <begin position="254"/>
        <end position="265"/>
    </location>
</feature>
<feature type="transmembrane region" description="Helical" evidence="11">
    <location>
        <begin position="136"/>
        <end position="154"/>
    </location>
</feature>
<feature type="domain" description="Cyclin C-terminal" evidence="14">
    <location>
        <begin position="613"/>
        <end position="732"/>
    </location>
</feature>
<evidence type="ECO:0000259" key="12">
    <source>
        <dbReference type="SMART" id="SM00385"/>
    </source>
</evidence>
<evidence type="ECO:0000313" key="15">
    <source>
        <dbReference type="EMBL" id="KAG8093723.1"/>
    </source>
</evidence>
<proteinExistence type="inferred from homology"/>
<evidence type="ECO:0000259" key="14">
    <source>
        <dbReference type="SMART" id="SM01332"/>
    </source>
</evidence>
<dbReference type="Pfam" id="PF00128">
    <property type="entry name" value="Alpha-amylase"/>
    <property type="match status" value="1"/>
</dbReference>
<evidence type="ECO:0000256" key="5">
    <source>
        <dbReference type="ARBA" id="ARBA00022989"/>
    </source>
</evidence>
<dbReference type="GO" id="GO:0005737">
    <property type="term" value="C:cytoplasm"/>
    <property type="evidence" value="ECO:0007669"/>
    <property type="project" value="TreeGrafter"/>
</dbReference>
<comment type="similarity">
    <text evidence="2">Belongs to the cyclin family. Cyclin AB subfamily.</text>
</comment>
<dbReference type="InterPro" id="IPR004193">
    <property type="entry name" value="Glyco_hydro_13_N"/>
</dbReference>
<feature type="region of interest" description="Disordered" evidence="10">
    <location>
        <begin position="831"/>
        <end position="850"/>
    </location>
</feature>
<feature type="region of interest" description="Disordered" evidence="10">
    <location>
        <begin position="253"/>
        <end position="321"/>
    </location>
</feature>
<dbReference type="GO" id="GO:0005975">
    <property type="term" value="P:carbohydrate metabolic process"/>
    <property type="evidence" value="ECO:0007669"/>
    <property type="project" value="InterPro"/>
</dbReference>
<dbReference type="Pfam" id="PF02922">
    <property type="entry name" value="CBM_48"/>
    <property type="match status" value="1"/>
</dbReference>
<evidence type="ECO:0000256" key="6">
    <source>
        <dbReference type="ARBA" id="ARBA00023127"/>
    </source>
</evidence>
<keyword evidence="5 11" id="KW-1133">Transmembrane helix</keyword>
<dbReference type="CDD" id="cd20511">
    <property type="entry name" value="CYCLIN_AtCycB-like_rpt2"/>
    <property type="match status" value="1"/>
</dbReference>
<reference evidence="15" key="1">
    <citation type="journal article" date="2021" name="bioRxiv">
        <title>Whole Genome Assembly and Annotation of Northern Wild Rice, Zizania palustris L., Supports a Whole Genome Duplication in the Zizania Genus.</title>
        <authorList>
            <person name="Haas M."/>
            <person name="Kono T."/>
            <person name="Macchietto M."/>
            <person name="Millas R."/>
            <person name="McGilp L."/>
            <person name="Shao M."/>
            <person name="Duquette J."/>
            <person name="Hirsch C.N."/>
            <person name="Kimball J."/>
        </authorList>
    </citation>
    <scope>NUCLEOTIDE SEQUENCE</scope>
    <source>
        <tissue evidence="15">Fresh leaf tissue</tissue>
    </source>
</reference>
<dbReference type="InterPro" id="IPR048258">
    <property type="entry name" value="Cyclins_cyclin-box"/>
</dbReference>
<feature type="domain" description="Glycosyl hydrolase family 13 catalytic" evidence="13">
    <location>
        <begin position="1081"/>
        <end position="1392"/>
    </location>
</feature>
<feature type="transmembrane region" description="Helical" evidence="11">
    <location>
        <begin position="94"/>
        <end position="115"/>
    </location>
</feature>
<dbReference type="Pfam" id="PF00134">
    <property type="entry name" value="Cyclin_N"/>
    <property type="match status" value="1"/>
</dbReference>
<dbReference type="EMBL" id="JAAALK010000080">
    <property type="protein sequence ID" value="KAG8093723.1"/>
    <property type="molecule type" value="Genomic_DNA"/>
</dbReference>
<feature type="transmembrane region" description="Helical" evidence="11">
    <location>
        <begin position="20"/>
        <end position="44"/>
    </location>
</feature>
<keyword evidence="4 11" id="KW-0812">Transmembrane</keyword>
<dbReference type="PROSITE" id="PS00292">
    <property type="entry name" value="CYCLINS"/>
    <property type="match status" value="1"/>
</dbReference>
<dbReference type="InterPro" id="IPR013763">
    <property type="entry name" value="Cyclin-like_dom"/>
</dbReference>
<dbReference type="GO" id="GO:0016020">
    <property type="term" value="C:membrane"/>
    <property type="evidence" value="ECO:0007669"/>
    <property type="project" value="UniProtKB-SubCell"/>
</dbReference>
<dbReference type="SMART" id="SM00642">
    <property type="entry name" value="Aamy"/>
    <property type="match status" value="1"/>
</dbReference>
<dbReference type="CDD" id="cd02854">
    <property type="entry name" value="E_set_GBE_euk_N"/>
    <property type="match status" value="1"/>
</dbReference>
<feature type="domain" description="Cyclin-like" evidence="12">
    <location>
        <begin position="520"/>
        <end position="604"/>
    </location>
</feature>
<dbReference type="PANTHER" id="PTHR43651">
    <property type="entry name" value="1,4-ALPHA-GLUCAN-BRANCHING ENZYME"/>
    <property type="match status" value="1"/>
</dbReference>
<evidence type="ECO:0000256" key="3">
    <source>
        <dbReference type="ARBA" id="ARBA00022618"/>
    </source>
</evidence>